<sequence length="105" mass="12439">MKGAAKRFPSKFIKDAYVLIWRMWFTISYYKDISRYHFSPPPSVDSAMLVIIRKKESFLSTNNYLAFYGLAEYALRRPELEFQMVLRPIFTPPQIKHLKKKLGNS</sequence>
<protein>
    <submittedName>
        <fullName evidence="1">Uncharacterized protein</fullName>
    </submittedName>
</protein>
<keyword evidence="2" id="KW-1185">Reference proteome</keyword>
<gene>
    <name evidence="1" type="ORF">GCM10007111_36850</name>
</gene>
<dbReference type="InterPro" id="IPR029063">
    <property type="entry name" value="SAM-dependent_MTases_sf"/>
</dbReference>
<evidence type="ECO:0000313" key="1">
    <source>
        <dbReference type="EMBL" id="GGJ71945.1"/>
    </source>
</evidence>
<proteinExistence type="predicted"/>
<evidence type="ECO:0000313" key="2">
    <source>
        <dbReference type="Proteomes" id="UP000634435"/>
    </source>
</evidence>
<accession>A0ABQ2DT43</accession>
<comment type="caution">
    <text evidence="1">The sequence shown here is derived from an EMBL/GenBank/DDBJ whole genome shotgun (WGS) entry which is preliminary data.</text>
</comment>
<organism evidence="1 2">
    <name type="scientific">Virgibacillus kapii</name>
    <dbReference type="NCBI Taxonomy" id="1638645"/>
    <lineage>
        <taxon>Bacteria</taxon>
        <taxon>Bacillati</taxon>
        <taxon>Bacillota</taxon>
        <taxon>Bacilli</taxon>
        <taxon>Bacillales</taxon>
        <taxon>Bacillaceae</taxon>
        <taxon>Virgibacillus</taxon>
    </lineage>
</organism>
<name>A0ABQ2DT43_9BACI</name>
<dbReference type="EMBL" id="BMPN01000007">
    <property type="protein sequence ID" value="GGJ71945.1"/>
    <property type="molecule type" value="Genomic_DNA"/>
</dbReference>
<reference evidence="2" key="1">
    <citation type="journal article" date="2019" name="Int. J. Syst. Evol. Microbiol.">
        <title>The Global Catalogue of Microorganisms (GCM) 10K type strain sequencing project: providing services to taxonomists for standard genome sequencing and annotation.</title>
        <authorList>
            <consortium name="The Broad Institute Genomics Platform"/>
            <consortium name="The Broad Institute Genome Sequencing Center for Infectious Disease"/>
            <person name="Wu L."/>
            <person name="Ma J."/>
        </authorList>
    </citation>
    <scope>NUCLEOTIDE SEQUENCE [LARGE SCALE GENOMIC DNA]</scope>
    <source>
        <strain evidence="2">JCM 30071</strain>
    </source>
</reference>
<dbReference type="SUPFAM" id="SSF53335">
    <property type="entry name" value="S-adenosyl-L-methionine-dependent methyltransferases"/>
    <property type="match status" value="1"/>
</dbReference>
<dbReference type="Proteomes" id="UP000634435">
    <property type="component" value="Unassembled WGS sequence"/>
</dbReference>